<proteinExistence type="predicted"/>
<feature type="compositionally biased region" description="Acidic residues" evidence="1">
    <location>
        <begin position="31"/>
        <end position="51"/>
    </location>
</feature>
<accession>A0A7T4S041</accession>
<name>A0A7T4S041_9ADEN</name>
<evidence type="ECO:0000313" key="2">
    <source>
        <dbReference type="EMBL" id="QQD36946.1"/>
    </source>
</evidence>
<reference evidence="2" key="1">
    <citation type="journal article" date="2020" name="Sci. Rep.">
        <title>Metagenomic characterisation of additional and novel avian viruses from Australian wild ducks.</title>
        <authorList>
            <person name="Vibin J."/>
            <person name="Chamings A."/>
            <person name="Klaassen M."/>
            <person name="Alexandersen S."/>
        </authorList>
    </citation>
    <scope>NUCLEOTIDE SEQUENCE</scope>
    <source>
        <strain evidence="2">PBDAdV/PBD12.16-AU-2016</strain>
    </source>
</reference>
<feature type="compositionally biased region" description="Basic and acidic residues" evidence="1">
    <location>
        <begin position="1"/>
        <end position="16"/>
    </location>
</feature>
<protein>
    <submittedName>
        <fullName evidence="2">Encapsidation protein 22K</fullName>
    </submittedName>
</protein>
<evidence type="ECO:0000256" key="1">
    <source>
        <dbReference type="SAM" id="MobiDB-lite"/>
    </source>
</evidence>
<organism evidence="2">
    <name type="scientific">Pacific black duck aviadenovirus</name>
    <dbReference type="NCBI Taxonomy" id="2798287"/>
    <lineage>
        <taxon>Viruses</taxon>
        <taxon>Varidnaviria</taxon>
        <taxon>Bamfordvirae</taxon>
        <taxon>Preplasmiviricota</taxon>
        <taxon>Polisuviricotina</taxon>
        <taxon>Pharingeaviricetes</taxon>
        <taxon>Rowavirales</taxon>
        <taxon>Adenoviridae</taxon>
        <taxon>Aviadenovirus</taxon>
    </lineage>
</organism>
<sequence length="168" mass="19388">MTQKHIDMTKEMTAQREEEEWESIGSTDTYSEIEDTVEDEDRFIECSEDPIESQHQAPPIPQKSKSKRRIVPPTPQNSPKKSKKMNVEPNAKHRGKYNSWYMYRVDIYDALMNSVFNRELACKFLKAKGIYVPPSILAYYARHLCASPLLCSTEESEKNHPTGSSTHC</sequence>
<dbReference type="EMBL" id="MT894382">
    <property type="protein sequence ID" value="QQD36946.1"/>
    <property type="molecule type" value="Genomic_DNA"/>
</dbReference>
<feature type="region of interest" description="Disordered" evidence="1">
    <location>
        <begin position="1"/>
        <end position="89"/>
    </location>
</feature>